<keyword evidence="3 6" id="KW-1133">Transmembrane helix</keyword>
<evidence type="ECO:0000256" key="4">
    <source>
        <dbReference type="ARBA" id="ARBA00023136"/>
    </source>
</evidence>
<feature type="transmembrane region" description="Helical" evidence="6">
    <location>
        <begin position="79"/>
        <end position="98"/>
    </location>
</feature>
<evidence type="ECO:0000256" key="5">
    <source>
        <dbReference type="PROSITE-ProRule" id="PRU00205"/>
    </source>
</evidence>
<dbReference type="InterPro" id="IPR006634">
    <property type="entry name" value="TLC-dom"/>
</dbReference>
<keyword evidence="2 5" id="KW-0812">Transmembrane</keyword>
<reference evidence="8" key="1">
    <citation type="submission" date="2020-11" db="EMBL/GenBank/DDBJ databases">
        <authorList>
            <person name="Whiteford S."/>
        </authorList>
    </citation>
    <scope>NUCLEOTIDE SEQUENCE</scope>
</reference>
<keyword evidence="9" id="KW-1185">Reference proteome</keyword>
<dbReference type="PANTHER" id="PTHR31898:SF1">
    <property type="entry name" value="TLC DOMAIN-CONTAINING PROTEIN 5"/>
    <property type="match status" value="1"/>
</dbReference>
<feature type="transmembrane region" description="Helical" evidence="6">
    <location>
        <begin position="118"/>
        <end position="140"/>
    </location>
</feature>
<dbReference type="InterPro" id="IPR042512">
    <property type="entry name" value="TLCD5"/>
</dbReference>
<accession>A0A8S4ECL6</accession>
<evidence type="ECO:0000256" key="2">
    <source>
        <dbReference type="ARBA" id="ARBA00022692"/>
    </source>
</evidence>
<name>A0A8S4ECL6_PLUXY</name>
<feature type="domain" description="TLC" evidence="7">
    <location>
        <begin position="1"/>
        <end position="143"/>
    </location>
</feature>
<feature type="transmembrane region" description="Helical" evidence="6">
    <location>
        <begin position="12"/>
        <end position="36"/>
    </location>
</feature>
<comment type="subcellular location">
    <subcellularLocation>
        <location evidence="1">Membrane</location>
        <topology evidence="1">Multi-pass membrane protein</topology>
    </subcellularLocation>
</comment>
<evidence type="ECO:0000313" key="9">
    <source>
        <dbReference type="Proteomes" id="UP000653454"/>
    </source>
</evidence>
<dbReference type="PANTHER" id="PTHR31898">
    <property type="entry name" value="TRANSMEMBRANE PROTEIN 136"/>
    <property type="match status" value="1"/>
</dbReference>
<dbReference type="PROSITE" id="PS50922">
    <property type="entry name" value="TLC"/>
    <property type="match status" value="1"/>
</dbReference>
<evidence type="ECO:0000259" key="7">
    <source>
        <dbReference type="PROSITE" id="PS50922"/>
    </source>
</evidence>
<organism evidence="8 9">
    <name type="scientific">Plutella xylostella</name>
    <name type="common">Diamondback moth</name>
    <name type="synonym">Plutella maculipennis</name>
    <dbReference type="NCBI Taxonomy" id="51655"/>
    <lineage>
        <taxon>Eukaryota</taxon>
        <taxon>Metazoa</taxon>
        <taxon>Ecdysozoa</taxon>
        <taxon>Arthropoda</taxon>
        <taxon>Hexapoda</taxon>
        <taxon>Insecta</taxon>
        <taxon>Pterygota</taxon>
        <taxon>Neoptera</taxon>
        <taxon>Endopterygota</taxon>
        <taxon>Lepidoptera</taxon>
        <taxon>Glossata</taxon>
        <taxon>Ditrysia</taxon>
        <taxon>Yponomeutoidea</taxon>
        <taxon>Plutellidae</taxon>
        <taxon>Plutella</taxon>
    </lineage>
</organism>
<evidence type="ECO:0000256" key="1">
    <source>
        <dbReference type="ARBA" id="ARBA00004141"/>
    </source>
</evidence>
<gene>
    <name evidence="8" type="ORF">PLXY2_LOCUS5155</name>
</gene>
<comment type="caution">
    <text evidence="8">The sequence shown here is derived from an EMBL/GenBank/DDBJ whole genome shotgun (WGS) entry which is preliminary data.</text>
</comment>
<sequence>MLWSWGYFAFDLMWCVVSWTESTLMLCHHFCALAAITMYMNKPYSGCTFGCSIAMLECTNPLLQTRWLLRNEGQDATRLYYAIEILYLVTFIMIRGVIGSYAVYKILKSDMFATDEKAMAVIFYVVSILFIHEILGYISYKYKQKVQEYRENTVNYISTKINYIFGRN</sequence>
<proteinExistence type="predicted"/>
<protein>
    <submittedName>
        <fullName evidence="8">(diamondback moth) hypothetical protein</fullName>
    </submittedName>
</protein>
<dbReference type="EMBL" id="CAJHNJ030000015">
    <property type="protein sequence ID" value="CAG9113441.1"/>
    <property type="molecule type" value="Genomic_DNA"/>
</dbReference>
<evidence type="ECO:0000313" key="8">
    <source>
        <dbReference type="EMBL" id="CAG9113441.1"/>
    </source>
</evidence>
<dbReference type="Pfam" id="PF03798">
    <property type="entry name" value="TRAM_LAG1_CLN8"/>
    <property type="match status" value="1"/>
</dbReference>
<dbReference type="Proteomes" id="UP000653454">
    <property type="component" value="Unassembled WGS sequence"/>
</dbReference>
<keyword evidence="4 5" id="KW-0472">Membrane</keyword>
<evidence type="ECO:0000256" key="6">
    <source>
        <dbReference type="SAM" id="Phobius"/>
    </source>
</evidence>
<dbReference type="GO" id="GO:0016020">
    <property type="term" value="C:membrane"/>
    <property type="evidence" value="ECO:0007669"/>
    <property type="project" value="UniProtKB-SubCell"/>
</dbReference>
<evidence type="ECO:0000256" key="3">
    <source>
        <dbReference type="ARBA" id="ARBA00022989"/>
    </source>
</evidence>
<dbReference type="AlphaFoldDB" id="A0A8S4ECL6"/>